<keyword evidence="6" id="KW-1185">Reference proteome</keyword>
<feature type="compositionally biased region" description="Pro residues" evidence="2">
    <location>
        <begin position="130"/>
        <end position="139"/>
    </location>
</feature>
<feature type="compositionally biased region" description="Basic and acidic residues" evidence="2">
    <location>
        <begin position="84"/>
        <end position="99"/>
    </location>
</feature>
<feature type="compositionally biased region" description="Low complexity" evidence="2">
    <location>
        <begin position="115"/>
        <end position="129"/>
    </location>
</feature>
<dbReference type="Proteomes" id="UP001187192">
    <property type="component" value="Unassembled WGS sequence"/>
</dbReference>
<protein>
    <recommendedName>
        <fullName evidence="7">Nitrate regulatory gene2 protein</fullName>
    </recommendedName>
</protein>
<gene>
    <name evidence="5" type="ORF">TIFTF001_004904</name>
</gene>
<feature type="region of interest" description="Disordered" evidence="2">
    <location>
        <begin position="163"/>
        <end position="197"/>
    </location>
</feature>
<dbReference type="AlphaFoldDB" id="A0AA88CWU2"/>
<feature type="region of interest" description="Disordered" evidence="2">
    <location>
        <begin position="115"/>
        <end position="140"/>
    </location>
</feature>
<name>A0AA88CWU2_FICCA</name>
<feature type="coiled-coil region" evidence="1">
    <location>
        <begin position="527"/>
        <end position="561"/>
    </location>
</feature>
<feature type="compositionally biased region" description="Basic and acidic residues" evidence="2">
    <location>
        <begin position="166"/>
        <end position="197"/>
    </location>
</feature>
<dbReference type="Pfam" id="PF04783">
    <property type="entry name" value="DUF630"/>
    <property type="match status" value="1"/>
</dbReference>
<evidence type="ECO:0000259" key="3">
    <source>
        <dbReference type="Pfam" id="PF04782"/>
    </source>
</evidence>
<accession>A0AA88CWU2</accession>
<proteinExistence type="predicted"/>
<evidence type="ECO:0008006" key="7">
    <source>
        <dbReference type="Google" id="ProtNLM"/>
    </source>
</evidence>
<evidence type="ECO:0000256" key="1">
    <source>
        <dbReference type="SAM" id="Coils"/>
    </source>
</evidence>
<dbReference type="InterPro" id="IPR006868">
    <property type="entry name" value="DUF630"/>
</dbReference>
<organism evidence="5 6">
    <name type="scientific">Ficus carica</name>
    <name type="common">Common fig</name>
    <dbReference type="NCBI Taxonomy" id="3494"/>
    <lineage>
        <taxon>Eukaryota</taxon>
        <taxon>Viridiplantae</taxon>
        <taxon>Streptophyta</taxon>
        <taxon>Embryophyta</taxon>
        <taxon>Tracheophyta</taxon>
        <taxon>Spermatophyta</taxon>
        <taxon>Magnoliopsida</taxon>
        <taxon>eudicotyledons</taxon>
        <taxon>Gunneridae</taxon>
        <taxon>Pentapetalae</taxon>
        <taxon>rosids</taxon>
        <taxon>fabids</taxon>
        <taxon>Rosales</taxon>
        <taxon>Moraceae</taxon>
        <taxon>Ficeae</taxon>
        <taxon>Ficus</taxon>
    </lineage>
</organism>
<feature type="domain" description="DUF630" evidence="4">
    <location>
        <begin position="1"/>
        <end position="58"/>
    </location>
</feature>
<feature type="region of interest" description="Disordered" evidence="2">
    <location>
        <begin position="66"/>
        <end position="99"/>
    </location>
</feature>
<evidence type="ECO:0000313" key="6">
    <source>
        <dbReference type="Proteomes" id="UP001187192"/>
    </source>
</evidence>
<evidence type="ECO:0000313" key="5">
    <source>
        <dbReference type="EMBL" id="GMN34810.1"/>
    </source>
</evidence>
<reference evidence="5" key="1">
    <citation type="submission" date="2023-07" db="EMBL/GenBank/DDBJ databases">
        <title>draft genome sequence of fig (Ficus carica).</title>
        <authorList>
            <person name="Takahashi T."/>
            <person name="Nishimura K."/>
        </authorList>
    </citation>
    <scope>NUCLEOTIDE SEQUENCE</scope>
</reference>
<keyword evidence="1" id="KW-0175">Coiled coil</keyword>
<evidence type="ECO:0000256" key="2">
    <source>
        <dbReference type="SAM" id="MobiDB-lite"/>
    </source>
</evidence>
<feature type="domain" description="DUF632" evidence="3">
    <location>
        <begin position="279"/>
        <end position="516"/>
    </location>
</feature>
<dbReference type="EMBL" id="BTGU01000005">
    <property type="protein sequence ID" value="GMN34810.1"/>
    <property type="molecule type" value="Genomic_DNA"/>
</dbReference>
<dbReference type="PANTHER" id="PTHR21450">
    <property type="entry name" value="PROTEIN ALTERED PHOSPHATE STARVATION RESPONSE 1"/>
    <property type="match status" value="1"/>
</dbReference>
<dbReference type="InterPro" id="IPR006867">
    <property type="entry name" value="DUF632"/>
</dbReference>
<dbReference type="PANTHER" id="PTHR21450:SF19">
    <property type="entry name" value="F5M15.15"/>
    <property type="match status" value="1"/>
</dbReference>
<sequence>MGCANSKLDDLPAVALCRDRCKYLDEALRQSHAFAHAHASYLDSLRTLGPALHCFFAHNANHHQAISNGAVSPKPSPPLAPSPEKSRSDSDDNGSDKDQVSFLSEDETQGLIAHNFGFSNSSNVGGSAPSKPPPSPPPASLGSAWEFLNLFDTFERYERLYVSNSESERESAPEPEKVKSELVSDEKIGASKEAAEDGKTPTYEIRVVVDKDNKKEDMFSEKASGGSAASTAPLGVSEALNGIKVLFVQASESGNEVLLLLLHRQRMPLNQDSFRLCFEEDMGISPRNLSSTLKKLLLWEKKLYCEVKAEEKLRIIHQRKLQDLKYLEREGNNKAQKANSIRAFLRDLSTKLKIAFQIVDRISLAINKLRDEELWPQITELNHRLLPMWKAMLECHKSQYQTVAEIKGLDAIAYDGKLNNVDLKAAIQLKLELQTWNLSFSNWVFTQKDYVKSLNGWLMRCLLYEPEETPDGLIPFSPGRLGAPPIFVILNHWSQAMDTLSEKEVIGAIQGFLAGIDLLLKEHNVDLQQTVIADKELERKVKILEREEQKMQKLMQGREKNMSLLGGHTHQKGTSFVNHSEIIRYCNLQLGLKHVFLAMEKFMENSMQVYEELRIRIEEVSCKHASETLNGA</sequence>
<comment type="caution">
    <text evidence="5">The sequence shown here is derived from an EMBL/GenBank/DDBJ whole genome shotgun (WGS) entry which is preliminary data.</text>
</comment>
<evidence type="ECO:0000259" key="4">
    <source>
        <dbReference type="Pfam" id="PF04783"/>
    </source>
</evidence>
<dbReference type="Pfam" id="PF04782">
    <property type="entry name" value="DUF632"/>
    <property type="match status" value="1"/>
</dbReference>